<dbReference type="InterPro" id="IPR026841">
    <property type="entry name" value="Aur1/Ipt1"/>
</dbReference>
<dbReference type="EMBL" id="UINC01000170">
    <property type="protein sequence ID" value="SUZ50451.1"/>
    <property type="molecule type" value="Genomic_DNA"/>
</dbReference>
<dbReference type="Pfam" id="PF14378">
    <property type="entry name" value="PAP2_3"/>
    <property type="match status" value="1"/>
</dbReference>
<evidence type="ECO:0000313" key="7">
    <source>
        <dbReference type="EMBL" id="SUZ50451.1"/>
    </source>
</evidence>
<feature type="transmembrane region" description="Helical" evidence="5">
    <location>
        <begin position="21"/>
        <end position="37"/>
    </location>
</feature>
<feature type="transmembrane region" description="Helical" evidence="5">
    <location>
        <begin position="167"/>
        <end position="188"/>
    </location>
</feature>
<dbReference type="PANTHER" id="PTHR31310:SF7">
    <property type="entry name" value="PA-PHOSPHATASE RELATED-FAMILY PROTEIN DDB_G0268928"/>
    <property type="match status" value="1"/>
</dbReference>
<name>A0A381N757_9ZZZZ</name>
<organism evidence="7">
    <name type="scientific">marine metagenome</name>
    <dbReference type="NCBI Taxonomy" id="408172"/>
    <lineage>
        <taxon>unclassified sequences</taxon>
        <taxon>metagenomes</taxon>
        <taxon>ecological metagenomes</taxon>
    </lineage>
</organism>
<protein>
    <recommendedName>
        <fullName evidence="6">Inositolphosphotransferase Aur1/Ipt1 domain-containing protein</fullName>
    </recommendedName>
</protein>
<evidence type="ECO:0000256" key="3">
    <source>
        <dbReference type="ARBA" id="ARBA00022989"/>
    </source>
</evidence>
<evidence type="ECO:0000259" key="6">
    <source>
        <dbReference type="Pfam" id="PF14378"/>
    </source>
</evidence>
<keyword evidence="4 5" id="KW-0472">Membrane</keyword>
<evidence type="ECO:0000256" key="2">
    <source>
        <dbReference type="ARBA" id="ARBA00022692"/>
    </source>
</evidence>
<reference evidence="7" key="1">
    <citation type="submission" date="2018-05" db="EMBL/GenBank/DDBJ databases">
        <authorList>
            <person name="Lanie J.A."/>
            <person name="Ng W.-L."/>
            <person name="Kazmierczak K.M."/>
            <person name="Andrzejewski T.M."/>
            <person name="Davidsen T.M."/>
            <person name="Wayne K.J."/>
            <person name="Tettelin H."/>
            <person name="Glass J.I."/>
            <person name="Rusch D."/>
            <person name="Podicherti R."/>
            <person name="Tsui H.-C.T."/>
            <person name="Winkler M.E."/>
        </authorList>
    </citation>
    <scope>NUCLEOTIDE SEQUENCE</scope>
</reference>
<keyword evidence="2 5" id="KW-0812">Transmembrane</keyword>
<evidence type="ECO:0000256" key="4">
    <source>
        <dbReference type="ARBA" id="ARBA00023136"/>
    </source>
</evidence>
<evidence type="ECO:0000256" key="5">
    <source>
        <dbReference type="SAM" id="Phobius"/>
    </source>
</evidence>
<accession>A0A381N757</accession>
<dbReference type="CDD" id="cd03386">
    <property type="entry name" value="PAP2_Aur1_like"/>
    <property type="match status" value="1"/>
</dbReference>
<keyword evidence="3 5" id="KW-1133">Transmembrane helix</keyword>
<feature type="domain" description="Inositolphosphotransferase Aur1/Ipt1" evidence="6">
    <location>
        <begin position="55"/>
        <end position="234"/>
    </location>
</feature>
<gene>
    <name evidence="7" type="ORF">METZ01_LOCUS3305</name>
</gene>
<dbReference type="GO" id="GO:0016020">
    <property type="term" value="C:membrane"/>
    <property type="evidence" value="ECO:0007669"/>
    <property type="project" value="UniProtKB-SubCell"/>
</dbReference>
<feature type="transmembrane region" description="Helical" evidence="5">
    <location>
        <begin position="219"/>
        <end position="240"/>
    </location>
</feature>
<proteinExistence type="predicted"/>
<sequence>MASIKNHISHIPQFRIMLPHLREIAIVVGAYFLYMYSRALVFADFQSTALANARRVIDFEKNAGLFWEPVWQSWAIESAKSLVVFFNWVYIVTFFPIVLTASVVLYFNNRDRYKYYRNVVLLSFLIALVGFMLYPLAPPRMIAEHFVDTINIFGPSGYASREFTNYYNAYAAMPSLHFGWTVMFGIIFLRASHKLVKAFGVVYPTMTLFAITITGNHFIMDAIGGGLLILASFLAMELGIRRRFLVPVILSKARMKLGQCVRSDQEDGNLAEIQPFCLIEPWPNTLGQP</sequence>
<comment type="subcellular location">
    <subcellularLocation>
        <location evidence="1">Membrane</location>
        <topology evidence="1">Multi-pass membrane protein</topology>
    </subcellularLocation>
</comment>
<evidence type="ECO:0000256" key="1">
    <source>
        <dbReference type="ARBA" id="ARBA00004141"/>
    </source>
</evidence>
<feature type="transmembrane region" description="Helical" evidence="5">
    <location>
        <begin position="88"/>
        <end position="107"/>
    </location>
</feature>
<dbReference type="PANTHER" id="PTHR31310">
    <property type="match status" value="1"/>
</dbReference>
<feature type="transmembrane region" description="Helical" evidence="5">
    <location>
        <begin position="119"/>
        <end position="137"/>
    </location>
</feature>
<dbReference type="AlphaFoldDB" id="A0A381N757"/>
<feature type="transmembrane region" description="Helical" evidence="5">
    <location>
        <begin position="195"/>
        <end position="213"/>
    </location>
</feature>
<dbReference type="InterPro" id="IPR052185">
    <property type="entry name" value="IPC_Synthase-Related"/>
</dbReference>